<protein>
    <submittedName>
        <fullName evidence="3">Uncharacterized protein</fullName>
    </submittedName>
</protein>
<keyword evidence="1" id="KW-0472">Membrane</keyword>
<dbReference type="EMBL" id="CP045700">
    <property type="protein sequence ID" value="QGA66324.1"/>
    <property type="molecule type" value="Genomic_DNA"/>
</dbReference>
<proteinExistence type="predicted"/>
<feature type="transmembrane region" description="Helical" evidence="1">
    <location>
        <begin position="33"/>
        <end position="54"/>
    </location>
</feature>
<keyword evidence="4" id="KW-1185">Reference proteome</keyword>
<dbReference type="AlphaFoldDB" id="A0A5Q0TKX5"/>
<name>A0A5Q0TKX5_9VIBR</name>
<keyword evidence="1" id="KW-1133">Transmembrane helix</keyword>
<evidence type="ECO:0000313" key="2">
    <source>
        <dbReference type="EMBL" id="QGA66324.1"/>
    </source>
</evidence>
<accession>A0A5Q0TKX5</accession>
<keyword evidence="1" id="KW-0812">Transmembrane</keyword>
<evidence type="ECO:0000313" key="3">
    <source>
        <dbReference type="EMBL" id="QGA66755.1"/>
    </source>
</evidence>
<dbReference type="EMBL" id="CP045700">
    <property type="protein sequence ID" value="QGA66755.1"/>
    <property type="molecule type" value="Genomic_DNA"/>
</dbReference>
<sequence>MTIFDLLVAIIVGLITAFPLCKVAQRVGLKSDWWVMLVLVLIPVLQLPYLYYIALSQWKK</sequence>
<reference evidence="3 4" key="1">
    <citation type="submission" date="2019-10" db="EMBL/GenBank/DDBJ databases">
        <title>Vibrio sp. nov., isolated from Coralline algae surface.</title>
        <authorList>
            <person name="Geng Y."/>
            <person name="Zhang X."/>
        </authorList>
    </citation>
    <scope>NUCLEOTIDE SEQUENCE [LARGE SCALE GENOMIC DNA]</scope>
    <source>
        <strain evidence="3 4">SM1977</strain>
    </source>
</reference>
<gene>
    <name evidence="2" type="ORF">GFB47_12895</name>
    <name evidence="3" type="ORF">GFB47_15290</name>
</gene>
<evidence type="ECO:0000313" key="4">
    <source>
        <dbReference type="Proteomes" id="UP000348942"/>
    </source>
</evidence>
<evidence type="ECO:0000256" key="1">
    <source>
        <dbReference type="SAM" id="Phobius"/>
    </source>
</evidence>
<organism evidence="3 4">
    <name type="scientific">Vibrio algicola</name>
    <dbReference type="NCBI Taxonomy" id="2662262"/>
    <lineage>
        <taxon>Bacteria</taxon>
        <taxon>Pseudomonadati</taxon>
        <taxon>Pseudomonadota</taxon>
        <taxon>Gammaproteobacteria</taxon>
        <taxon>Vibrionales</taxon>
        <taxon>Vibrionaceae</taxon>
        <taxon>Vibrio</taxon>
    </lineage>
</organism>
<dbReference type="Proteomes" id="UP000348942">
    <property type="component" value="Chromosome 2"/>
</dbReference>
<dbReference type="RefSeq" id="WP_153448458.1">
    <property type="nucleotide sequence ID" value="NZ_CP045700.1"/>
</dbReference>